<dbReference type="PANTHER" id="PTHR24366">
    <property type="entry name" value="IG(IMMUNOGLOBULIN) AND LRR(LEUCINE RICH REPEAT) DOMAINS"/>
    <property type="match status" value="1"/>
</dbReference>
<evidence type="ECO:0000313" key="10">
    <source>
        <dbReference type="Proteomes" id="UP000007799"/>
    </source>
</evidence>
<dbReference type="AlphaFoldDB" id="F2U776"/>
<dbReference type="InParanoid" id="F2U776"/>
<feature type="domain" description="Fibronectin type-III" evidence="8">
    <location>
        <begin position="366"/>
        <end position="489"/>
    </location>
</feature>
<evidence type="ECO:0000256" key="5">
    <source>
        <dbReference type="SAM" id="MobiDB-lite"/>
    </source>
</evidence>
<dbReference type="SUPFAM" id="SSF49265">
    <property type="entry name" value="Fibronectin type III"/>
    <property type="match status" value="3"/>
</dbReference>
<dbReference type="STRING" id="946362.F2U776"/>
<reference evidence="9" key="1">
    <citation type="submission" date="2009-08" db="EMBL/GenBank/DDBJ databases">
        <title>Annotation of Salpingoeca rosetta.</title>
        <authorList>
            <consortium name="The Broad Institute Genome Sequencing Platform"/>
            <person name="Russ C."/>
            <person name="Cuomo C."/>
            <person name="Burger G."/>
            <person name="Gray M.W."/>
            <person name="Holland P.W.H."/>
            <person name="King N."/>
            <person name="Lang F.B.F."/>
            <person name="Roger A.J."/>
            <person name="Ruiz-Trillo I."/>
            <person name="Young S.K."/>
            <person name="Zeng Q."/>
            <person name="Gargeya S."/>
            <person name="Alvarado L."/>
            <person name="Berlin A."/>
            <person name="Chapman S.B."/>
            <person name="Chen Z."/>
            <person name="Freedman E."/>
            <person name="Gellesch M."/>
            <person name="Goldberg J."/>
            <person name="Griggs A."/>
            <person name="Gujja S."/>
            <person name="Heilman E."/>
            <person name="Heiman D."/>
            <person name="Howarth C."/>
            <person name="Mehta T."/>
            <person name="Neiman D."/>
            <person name="Pearson M."/>
            <person name="Roberts A."/>
            <person name="Saif S."/>
            <person name="Shea T."/>
            <person name="Shenoy N."/>
            <person name="Sisk P."/>
            <person name="Stolte C."/>
            <person name="Sykes S."/>
            <person name="White J."/>
            <person name="Yandava C."/>
            <person name="Haas B."/>
            <person name="Nusbaum C."/>
            <person name="Birren B."/>
        </authorList>
    </citation>
    <scope>NUCLEOTIDE SEQUENCE [LARGE SCALE GENOMIC DNA]</scope>
    <source>
        <strain evidence="9">ATCC 50818</strain>
    </source>
</reference>
<evidence type="ECO:0000313" key="9">
    <source>
        <dbReference type="EMBL" id="EGD83293.1"/>
    </source>
</evidence>
<dbReference type="CDD" id="cd00063">
    <property type="entry name" value="FN3"/>
    <property type="match status" value="4"/>
</dbReference>
<keyword evidence="4" id="KW-0325">Glycoprotein</keyword>
<protein>
    <recommendedName>
        <fullName evidence="8">Fibronectin type-III domain-containing protein</fullName>
    </recommendedName>
</protein>
<dbReference type="InterPro" id="IPR036116">
    <property type="entry name" value="FN3_sf"/>
</dbReference>
<evidence type="ECO:0000256" key="4">
    <source>
        <dbReference type="ARBA" id="ARBA00023180"/>
    </source>
</evidence>
<keyword evidence="6" id="KW-0812">Transmembrane</keyword>
<dbReference type="Pfam" id="PF13855">
    <property type="entry name" value="LRR_8"/>
    <property type="match status" value="3"/>
</dbReference>
<keyword evidence="3" id="KW-0677">Repeat</keyword>
<evidence type="ECO:0000256" key="2">
    <source>
        <dbReference type="ARBA" id="ARBA00022729"/>
    </source>
</evidence>
<feature type="region of interest" description="Disordered" evidence="5">
    <location>
        <begin position="1092"/>
        <end position="1240"/>
    </location>
</feature>
<feature type="compositionally biased region" description="Polar residues" evidence="5">
    <location>
        <begin position="1114"/>
        <end position="1125"/>
    </location>
</feature>
<proteinExistence type="predicted"/>
<dbReference type="Gene3D" id="2.60.40.10">
    <property type="entry name" value="Immunoglobulins"/>
    <property type="match status" value="6"/>
</dbReference>
<dbReference type="SMART" id="SM00060">
    <property type="entry name" value="FN3"/>
    <property type="match status" value="6"/>
</dbReference>
<accession>F2U776</accession>
<dbReference type="OMA" id="YECETAP"/>
<feature type="transmembrane region" description="Helical" evidence="6">
    <location>
        <begin position="980"/>
        <end position="1002"/>
    </location>
</feature>
<dbReference type="OrthoDB" id="694479at2759"/>
<dbReference type="eggNOG" id="KOG4228">
    <property type="taxonomic scope" value="Eukaryota"/>
</dbReference>
<keyword evidence="10" id="KW-1185">Reference proteome</keyword>
<dbReference type="PANTHER" id="PTHR24366:SF96">
    <property type="entry name" value="LEUCINE RICH REPEAT CONTAINING 53"/>
    <property type="match status" value="1"/>
</dbReference>
<evidence type="ECO:0000259" key="8">
    <source>
        <dbReference type="PROSITE" id="PS50853"/>
    </source>
</evidence>
<dbReference type="Proteomes" id="UP000007799">
    <property type="component" value="Unassembled WGS sequence"/>
</dbReference>
<feature type="compositionally biased region" description="Polar residues" evidence="5">
    <location>
        <begin position="1024"/>
        <end position="1034"/>
    </location>
</feature>
<dbReference type="RefSeq" id="XP_004994797.1">
    <property type="nucleotide sequence ID" value="XM_004994740.1"/>
</dbReference>
<feature type="domain" description="Fibronectin type-III" evidence="8">
    <location>
        <begin position="886"/>
        <end position="979"/>
    </location>
</feature>
<dbReference type="InterPro" id="IPR032675">
    <property type="entry name" value="LRR_dom_sf"/>
</dbReference>
<dbReference type="SUPFAM" id="SSF52058">
    <property type="entry name" value="L domain-like"/>
    <property type="match status" value="1"/>
</dbReference>
<keyword evidence="1" id="KW-0433">Leucine-rich repeat</keyword>
<dbReference type="InterPro" id="IPR003591">
    <property type="entry name" value="Leu-rich_rpt_typical-subtyp"/>
</dbReference>
<feature type="domain" description="Fibronectin type-III" evidence="8">
    <location>
        <begin position="589"/>
        <end position="684"/>
    </location>
</feature>
<name>F2U776_SALR5</name>
<evidence type="ECO:0000256" key="6">
    <source>
        <dbReference type="SAM" id="Phobius"/>
    </source>
</evidence>
<dbReference type="SMART" id="SM00369">
    <property type="entry name" value="LRR_TYP"/>
    <property type="match status" value="8"/>
</dbReference>
<dbReference type="EMBL" id="GL832963">
    <property type="protein sequence ID" value="EGD83293.1"/>
    <property type="molecule type" value="Genomic_DNA"/>
</dbReference>
<keyword evidence="2 7" id="KW-0732">Signal</keyword>
<dbReference type="eggNOG" id="KOG0619">
    <property type="taxonomic scope" value="Eukaryota"/>
</dbReference>
<feature type="domain" description="Fibronectin type-III" evidence="8">
    <location>
        <begin position="688"/>
        <end position="778"/>
    </location>
</feature>
<dbReference type="InterPro" id="IPR013783">
    <property type="entry name" value="Ig-like_fold"/>
</dbReference>
<dbReference type="Pfam" id="PF00041">
    <property type="entry name" value="fn3"/>
    <property type="match status" value="4"/>
</dbReference>
<evidence type="ECO:0000256" key="7">
    <source>
        <dbReference type="SAM" id="SignalP"/>
    </source>
</evidence>
<feature type="domain" description="Fibronectin type-III" evidence="8">
    <location>
        <begin position="490"/>
        <end position="587"/>
    </location>
</feature>
<feature type="chain" id="PRO_5003288452" description="Fibronectin type-III domain-containing protein" evidence="7">
    <location>
        <begin position="26"/>
        <end position="1240"/>
    </location>
</feature>
<evidence type="ECO:0000256" key="1">
    <source>
        <dbReference type="ARBA" id="ARBA00022614"/>
    </source>
</evidence>
<dbReference type="InterPro" id="IPR001611">
    <property type="entry name" value="Leu-rich_rpt"/>
</dbReference>
<keyword evidence="6" id="KW-0472">Membrane</keyword>
<dbReference type="GeneID" id="16075378"/>
<feature type="domain" description="Fibronectin type-III" evidence="8">
    <location>
        <begin position="782"/>
        <end position="885"/>
    </location>
</feature>
<gene>
    <name evidence="9" type="ORF">PTSG_12094</name>
</gene>
<dbReference type="KEGG" id="sre:PTSG_12094"/>
<evidence type="ECO:0000256" key="3">
    <source>
        <dbReference type="ARBA" id="ARBA00022737"/>
    </source>
</evidence>
<feature type="signal peptide" evidence="7">
    <location>
        <begin position="1"/>
        <end position="25"/>
    </location>
</feature>
<sequence length="1240" mass="132951">MERQTRAAALLLFVVAALSADRAQSQSTDACTAGGLSARCACYESLPDRFVDCTSAGFDDIPTNIPVETTVLALAHNDITRIPGQVFNTLTNVRVLYLDGNGLHTLEPGAFSGMESLETLSLTENKLRNLTFFTNIPALRTLHLDNNLMEEIETEMFAGVPTLEEVTLADNKLTHLADRAFAHDNLKTLDLSGNRFSFISGLAFAGASALRTLDLTANRFAALAASVFEPLTNLTTLVLSDNDLESLPATIFSRQTVLATLKLDGNKLTTFDVDVIGSNPLRILRLDANELTTLSYNNDARWDNLLQLYMRDNAWYCCGMEWFRDAATIVQDSAAITCAAPQRVAGTMLQSTSGTIAVCDKLVPDAPAPVTATSPTSTSLLVQWDRPHGNYEQVESYTVEYQAVGASQWTQVTCTGGSVPQDPQVPATQLPCAFLDRDPATDTDISPLQTTITGLLPFTAYVVRVKATHSKGDGPYASSNTTTQEDLPAKPAAVTVVERYSRGLLVHVTTPVPANGVITHYTLHIETTAAAPGTVPIARNDTIAGTATSHTFLGLEPNSQYAVRVRAATSVGAGPWSDTTAAATREDAPERAPSVTRIAANETACTFEWSALQPNDTYGAVAVYNVYQATPAGNVTARLAVTTSDAFTWWPLAAGSQHHIVLSANTTAGEGPRTRVYECETAPFPPTKPANPTAVSVCAREVEVRWQPPAQPNGVVARYEVWQQGQQGAAAVRVYSGSNLSTRVTNLDPDTTYAFRVIAFTTLQSEQSDAAVVTTPTGAPPAVARPRLIRADANNMTLAWDDVVPCEGAVQAYLVYQVLQMQNLNYYPISKDSHPKLVGVAGGNVTRMLITDLVPATAYTFVVRARNMYGESNALHAATFVTKDAPPSRPGQPTVERSAGVQIVRWTRPEQPNGNVTRYVLWRIGDTAPLYDGHPGATLQITVQSDKPLSESLFVIAYNSAGSTRSFIEIAQPSSTDDRAVVAGVVTVAVILVLALAVLLYLKTRSKKLARVSEGNMSVGSVQPLVSTTKTPSSLKRVPSTLAPPQQFALTSNNDSDESEASIGARKVPGGVRQTMMTSTPQHTAAVKMVKGGDLGNADGNQESGVENEDSGADNHSNSSRTPQQAPRKRTLPSPPPPLNKEELQWTSSDESEDEDDSHHNHHHQLPGAMASDSSRGPALPRRTPQPTANEGVANPFAQQTSPREVVNVRKASGGQQALNPIRGFVQRPFGLPPLSHSNA</sequence>
<dbReference type="Gene3D" id="3.80.10.10">
    <property type="entry name" value="Ribonuclease Inhibitor"/>
    <property type="match status" value="2"/>
</dbReference>
<dbReference type="SMART" id="SM00365">
    <property type="entry name" value="LRR_SD22"/>
    <property type="match status" value="4"/>
</dbReference>
<dbReference type="PROSITE" id="PS51450">
    <property type="entry name" value="LRR"/>
    <property type="match status" value="2"/>
</dbReference>
<dbReference type="PROSITE" id="PS50853">
    <property type="entry name" value="FN3"/>
    <property type="match status" value="6"/>
</dbReference>
<keyword evidence="6" id="KW-1133">Transmembrane helix</keyword>
<organism evidence="10">
    <name type="scientific">Salpingoeca rosetta (strain ATCC 50818 / BSB-021)</name>
    <dbReference type="NCBI Taxonomy" id="946362"/>
    <lineage>
        <taxon>Eukaryota</taxon>
        <taxon>Choanoflagellata</taxon>
        <taxon>Craspedida</taxon>
        <taxon>Salpingoecidae</taxon>
        <taxon>Salpingoeca</taxon>
    </lineage>
</organism>
<feature type="region of interest" description="Disordered" evidence="5">
    <location>
        <begin position="1024"/>
        <end position="1080"/>
    </location>
</feature>
<dbReference type="InterPro" id="IPR003961">
    <property type="entry name" value="FN3_dom"/>
</dbReference>
<dbReference type="FunFam" id="3.80.10.10:FF:000770">
    <property type="entry name" value="Uncharacterized protein"/>
    <property type="match status" value="1"/>
</dbReference>